<accession>A0A1C1CZ99</accession>
<proteinExistence type="predicted"/>
<reference evidence="2" key="1">
    <citation type="submission" date="2015-07" db="EMBL/GenBank/DDBJ databases">
        <authorList>
            <person name="Teixeira M.M."/>
            <person name="Souza R.C."/>
            <person name="Almeida L.G."/>
            <person name="Vicente V.A."/>
            <person name="de Hoog S."/>
            <person name="Bocca A.L."/>
            <person name="de Almeida S.R."/>
            <person name="Vasconcelos A.T."/>
            <person name="Felipe M.S."/>
        </authorList>
    </citation>
    <scope>NUCLEOTIDE SEQUENCE [LARGE SCALE GENOMIC DNA]</scope>
    <source>
        <strain evidence="2">KSF</strain>
    </source>
</reference>
<name>A0A1C1CZ99_9EURO</name>
<dbReference type="VEuPathDB" id="FungiDB:G647_00761"/>
<protein>
    <submittedName>
        <fullName evidence="1">Uncharacterized protein</fullName>
    </submittedName>
</protein>
<evidence type="ECO:0000313" key="1">
    <source>
        <dbReference type="EMBL" id="OCT53835.1"/>
    </source>
</evidence>
<keyword evidence="2" id="KW-1185">Reference proteome</keyword>
<dbReference type="Proteomes" id="UP000094526">
    <property type="component" value="Unassembled WGS sequence"/>
</dbReference>
<gene>
    <name evidence="1" type="ORF">CLCR_10820</name>
</gene>
<sequence>MEGQSHVVASLDDLADLLERHSQLSTTCDVCTISSDKVEVKTCSGPTAQYTGCCARNVCLYCVMAAQRDVSRLKHQEHELHYCRPCSLAVQAQQRRQCCQCDSQTRGDVLDQSRAEWQCPPCRLLVSGMLEHLAHDILWHAEDEGRVYPRDQYDDGRAGLKRWLDPADANRNLCPGCGSDYFEIVESFDGAELDDSSKLPKDLVRQCILCLEQKL</sequence>
<dbReference type="OrthoDB" id="4139647at2759"/>
<comment type="caution">
    <text evidence="1">The sequence shown here is derived from an EMBL/GenBank/DDBJ whole genome shotgun (WGS) entry which is preliminary data.</text>
</comment>
<evidence type="ECO:0000313" key="2">
    <source>
        <dbReference type="Proteomes" id="UP000094526"/>
    </source>
</evidence>
<dbReference type="VEuPathDB" id="FungiDB:CLCR_10820"/>
<dbReference type="AlphaFoldDB" id="A0A1C1CZ99"/>
<organism evidence="1 2">
    <name type="scientific">Cladophialophora carrionii</name>
    <dbReference type="NCBI Taxonomy" id="86049"/>
    <lineage>
        <taxon>Eukaryota</taxon>
        <taxon>Fungi</taxon>
        <taxon>Dikarya</taxon>
        <taxon>Ascomycota</taxon>
        <taxon>Pezizomycotina</taxon>
        <taxon>Eurotiomycetes</taxon>
        <taxon>Chaetothyriomycetidae</taxon>
        <taxon>Chaetothyriales</taxon>
        <taxon>Herpotrichiellaceae</taxon>
        <taxon>Cladophialophora</taxon>
    </lineage>
</organism>
<dbReference type="EMBL" id="LGRB01000008">
    <property type="protein sequence ID" value="OCT53835.1"/>
    <property type="molecule type" value="Genomic_DNA"/>
</dbReference>